<dbReference type="SUPFAM" id="SSF56112">
    <property type="entry name" value="Protein kinase-like (PK-like)"/>
    <property type="match status" value="1"/>
</dbReference>
<dbReference type="InterPro" id="IPR011009">
    <property type="entry name" value="Kinase-like_dom_sf"/>
</dbReference>
<evidence type="ECO:0000256" key="1">
    <source>
        <dbReference type="ARBA" id="ARBA00009670"/>
    </source>
</evidence>
<sequence length="531" mass="60951">MWKILSMAFLTFITVYSYKLRKKPEAEWVKLWEKIGGDFRKTLFELEGLLIKVGQLLSIRSDLLPNAFISQIQDLVDKVPPSPWPEIKKILEQEWNGPIENTLLFIHPEAVASASIGEVYQGVLKNGKKVAIKVQRPNIASIVQTDFRTLAIVIWLAHHFAPIPKRFINFKMLFKELKQVIERELDFTKEMEASLSFQERFKNNHDIRIPKVYQEFSTSKVLVMEWVEGVKITDVDALDALKISRKELAQRLIGVFLPQWLEAGIFHADPHAGNVLVGSDGKIILLDFGMVGDISKKDAANFQTLIEALLAKNYSKAVNCFSQLGFLLPDAETKTIEHLLAEMMSYHPSQLKEMDLLSVKKEMNDLVQALPIQVPTRFAFLGRAFVTIEGILYTIAPHEELIEVGKPVFLEWVKDQGKNKWSFVLSWLNAQPLFKLLHSAAEFLETPQRLEKLKETEQRRSFTFTIYENQKKQLFQLSFLGVLGTLAGIYMNHTLIWQISLGTAGLSIISYFICSHKQRKWLKHMPKKRKG</sequence>
<keyword evidence="4" id="KW-0418">Kinase</keyword>
<feature type="domain" description="Protein kinase" evidence="3">
    <location>
        <begin position="105"/>
        <end position="463"/>
    </location>
</feature>
<dbReference type="PANTHER" id="PTHR10566">
    <property type="entry name" value="CHAPERONE-ACTIVITY OF BC1 COMPLEX CABC1 -RELATED"/>
    <property type="match status" value="1"/>
</dbReference>
<dbReference type="Pfam" id="PF03109">
    <property type="entry name" value="ABC1"/>
    <property type="match status" value="1"/>
</dbReference>
<keyword evidence="5" id="KW-1185">Reference proteome</keyword>
<dbReference type="InterPro" id="IPR050154">
    <property type="entry name" value="UbiB_kinase"/>
</dbReference>
<evidence type="ECO:0000313" key="4">
    <source>
        <dbReference type="EMBL" id="RBW68841.1"/>
    </source>
</evidence>
<dbReference type="InterPro" id="IPR004147">
    <property type="entry name" value="ABC1_dom"/>
</dbReference>
<dbReference type="GO" id="GO:0004672">
    <property type="term" value="F:protein kinase activity"/>
    <property type="evidence" value="ECO:0007669"/>
    <property type="project" value="InterPro"/>
</dbReference>
<evidence type="ECO:0000259" key="3">
    <source>
        <dbReference type="PROSITE" id="PS50011"/>
    </source>
</evidence>
<keyword evidence="2" id="KW-0812">Transmembrane</keyword>
<accession>A0A366XY31</accession>
<dbReference type="PANTHER" id="PTHR10566:SF113">
    <property type="entry name" value="PROTEIN ACTIVITY OF BC1 COMPLEX KINASE 7, CHLOROPLASTIC"/>
    <property type="match status" value="1"/>
</dbReference>
<protein>
    <submittedName>
        <fullName evidence="4">AarF/ABC1/UbiB kinase family protein</fullName>
    </submittedName>
</protein>
<keyword evidence="2" id="KW-0472">Membrane</keyword>
<dbReference type="EMBL" id="QOCW01000016">
    <property type="protein sequence ID" value="RBW68841.1"/>
    <property type="molecule type" value="Genomic_DNA"/>
</dbReference>
<keyword evidence="2" id="KW-1133">Transmembrane helix</keyword>
<name>A0A366XY31_9BACI</name>
<organism evidence="4 5">
    <name type="scientific">Bacillus taeanensis</name>
    <dbReference type="NCBI Taxonomy" id="273032"/>
    <lineage>
        <taxon>Bacteria</taxon>
        <taxon>Bacillati</taxon>
        <taxon>Bacillota</taxon>
        <taxon>Bacilli</taxon>
        <taxon>Bacillales</taxon>
        <taxon>Bacillaceae</taxon>
        <taxon>Bacillus</taxon>
    </lineage>
</organism>
<evidence type="ECO:0000313" key="5">
    <source>
        <dbReference type="Proteomes" id="UP000253314"/>
    </source>
</evidence>
<dbReference type="InterPro" id="IPR000719">
    <property type="entry name" value="Prot_kinase_dom"/>
</dbReference>
<proteinExistence type="inferred from homology"/>
<dbReference type="Proteomes" id="UP000253314">
    <property type="component" value="Unassembled WGS sequence"/>
</dbReference>
<dbReference type="PROSITE" id="PS50011">
    <property type="entry name" value="PROTEIN_KINASE_DOM"/>
    <property type="match status" value="1"/>
</dbReference>
<reference evidence="4 5" key="1">
    <citation type="submission" date="2018-07" db="EMBL/GenBank/DDBJ databases">
        <title>Lottiidibacillus patelloidae gen. nov., sp. nov., isolated from the intestinal tract of a marine limpet and the reclassification of B. taeanensis BH030017T, B. algicola KMM 3737T and B. hwajinpoensis SW-72T as genus Lottiidibacillus.</title>
        <authorList>
            <person name="Liu R."/>
            <person name="Huang Z."/>
        </authorList>
    </citation>
    <scope>NUCLEOTIDE SEQUENCE [LARGE SCALE GENOMIC DNA]</scope>
    <source>
        <strain evidence="4 5">BH030017</strain>
    </source>
</reference>
<dbReference type="GO" id="GO:0005524">
    <property type="term" value="F:ATP binding"/>
    <property type="evidence" value="ECO:0007669"/>
    <property type="project" value="InterPro"/>
</dbReference>
<dbReference type="OrthoDB" id="9795390at2"/>
<dbReference type="Gene3D" id="1.10.510.10">
    <property type="entry name" value="Transferase(Phosphotransferase) domain 1"/>
    <property type="match status" value="1"/>
</dbReference>
<dbReference type="AlphaFoldDB" id="A0A366XY31"/>
<comment type="similarity">
    <text evidence="1">Belongs to the protein kinase superfamily. ADCK protein kinase family.</text>
</comment>
<feature type="transmembrane region" description="Helical" evidence="2">
    <location>
        <begin position="495"/>
        <end position="514"/>
    </location>
</feature>
<keyword evidence="4" id="KW-0808">Transferase</keyword>
<dbReference type="CDD" id="cd05121">
    <property type="entry name" value="ABC1_ADCK3-like"/>
    <property type="match status" value="1"/>
</dbReference>
<evidence type="ECO:0000256" key="2">
    <source>
        <dbReference type="SAM" id="Phobius"/>
    </source>
</evidence>
<gene>
    <name evidence="4" type="ORF">DS031_14700</name>
</gene>
<comment type="caution">
    <text evidence="4">The sequence shown here is derived from an EMBL/GenBank/DDBJ whole genome shotgun (WGS) entry which is preliminary data.</text>
</comment>